<comment type="caution">
    <text evidence="3">The sequence shown here is derived from an EMBL/GenBank/DDBJ whole genome shotgun (WGS) entry which is preliminary data.</text>
</comment>
<proteinExistence type="predicted"/>
<dbReference type="EMBL" id="JAKNHJ010000014">
    <property type="protein sequence ID" value="MCG4618316.1"/>
    <property type="molecule type" value="Genomic_DNA"/>
</dbReference>
<sequence>MNKFFRRSVLVLLGIAFPLGMSSLSYASPANSPEGSESETGSSVEVSDPNGSSDQLFDPSADLPKSANKDLSTNAEESKQGNVNKAVSSYVLEPVTTEPGVHGKSEINKVSVKFRAPEKIYNLSLYDEFIDEEAAWNLMLRDYQPEITWLQKDAKLPPLSKSTVNEWVDASNASLVSADPSLKMSELNWYLFGFKARSCNQEIVTNLEKAVSGLNQGIPREEISALAEANGLLSLEGDNNLFDAAYGMHAPELETGSF</sequence>
<evidence type="ECO:0000313" key="3">
    <source>
        <dbReference type="EMBL" id="MCG4618316.1"/>
    </source>
</evidence>
<feature type="compositionally biased region" description="Low complexity" evidence="1">
    <location>
        <begin position="32"/>
        <end position="47"/>
    </location>
</feature>
<dbReference type="RefSeq" id="WP_238128246.1">
    <property type="nucleotide sequence ID" value="NZ_JAKNHJ010000014.1"/>
</dbReference>
<feature type="signal peptide" evidence="2">
    <location>
        <begin position="1"/>
        <end position="27"/>
    </location>
</feature>
<name>A0AAJ1BCT8_9ACTO</name>
<evidence type="ECO:0000256" key="1">
    <source>
        <dbReference type="SAM" id="MobiDB-lite"/>
    </source>
</evidence>
<protein>
    <submittedName>
        <fullName evidence="3">Uncharacterized protein</fullName>
    </submittedName>
</protein>
<keyword evidence="2" id="KW-0732">Signal</keyword>
<evidence type="ECO:0000313" key="4">
    <source>
        <dbReference type="Proteomes" id="UP001200537"/>
    </source>
</evidence>
<feature type="region of interest" description="Disordered" evidence="1">
    <location>
        <begin position="27"/>
        <end position="82"/>
    </location>
</feature>
<feature type="chain" id="PRO_5042574537" evidence="2">
    <location>
        <begin position="28"/>
        <end position="258"/>
    </location>
</feature>
<dbReference type="AlphaFoldDB" id="A0AAJ1BCT8"/>
<organism evidence="3 4">
    <name type="scientific">Varibaculum cambriense</name>
    <dbReference type="NCBI Taxonomy" id="184870"/>
    <lineage>
        <taxon>Bacteria</taxon>
        <taxon>Bacillati</taxon>
        <taxon>Actinomycetota</taxon>
        <taxon>Actinomycetes</taxon>
        <taxon>Actinomycetales</taxon>
        <taxon>Actinomycetaceae</taxon>
        <taxon>Varibaculum</taxon>
    </lineage>
</organism>
<accession>A0AAJ1BCT8</accession>
<gene>
    <name evidence="3" type="ORF">L0M99_07400</name>
</gene>
<dbReference type="Proteomes" id="UP001200537">
    <property type="component" value="Unassembled WGS sequence"/>
</dbReference>
<evidence type="ECO:0000256" key="2">
    <source>
        <dbReference type="SAM" id="SignalP"/>
    </source>
</evidence>
<reference evidence="3" key="1">
    <citation type="submission" date="2022-01" db="EMBL/GenBank/DDBJ databases">
        <title>Collection of gut derived symbiotic bacterial strains cultured from healthy donors.</title>
        <authorList>
            <person name="Lin H."/>
            <person name="Kohout C."/>
            <person name="Waligurski E."/>
            <person name="Pamer E.G."/>
        </authorList>
    </citation>
    <scope>NUCLEOTIDE SEQUENCE</scope>
    <source>
        <strain evidence="3">DFI.7.46</strain>
    </source>
</reference>
<feature type="compositionally biased region" description="Polar residues" evidence="1">
    <location>
        <begin position="69"/>
        <end position="82"/>
    </location>
</feature>